<dbReference type="EMBL" id="AP024238">
    <property type="protein sequence ID" value="BCO25749.1"/>
    <property type="molecule type" value="Genomic_DNA"/>
</dbReference>
<proteinExistence type="predicted"/>
<evidence type="ECO:0000313" key="2">
    <source>
        <dbReference type="Proteomes" id="UP000824366"/>
    </source>
</evidence>
<name>A0ABM7MHS2_9BURK</name>
<protein>
    <submittedName>
        <fullName evidence="1">Uncharacterized protein</fullName>
    </submittedName>
</protein>
<evidence type="ECO:0000313" key="1">
    <source>
        <dbReference type="EMBL" id="BCO25749.1"/>
    </source>
</evidence>
<sequence length="37" mass="4061">MSLADQSYFAQALLNPPEPTPTMVRIFASRAKLLKPG</sequence>
<accession>A0ABM7MHS2</accession>
<gene>
    <name evidence="1" type="ORF">MIZ03_0628</name>
</gene>
<reference evidence="1 2" key="1">
    <citation type="journal article" date="2021" name="Microbiol. Spectr.">
        <title>A Single Bacterium Capable of Oxidation and Reduction of Iron at Circumneutral pH.</title>
        <authorList>
            <person name="Kato S."/>
            <person name="Ohkuma M."/>
        </authorList>
    </citation>
    <scope>NUCLEOTIDE SEQUENCE [LARGE SCALE GENOMIC DNA]</scope>
    <source>
        <strain evidence="1 2">MIZ03</strain>
    </source>
</reference>
<dbReference type="Proteomes" id="UP000824366">
    <property type="component" value="Chromosome"/>
</dbReference>
<organism evidence="1 2">
    <name type="scientific">Rhodoferax lithotrophicus</name>
    <dbReference type="NCBI Taxonomy" id="2798804"/>
    <lineage>
        <taxon>Bacteria</taxon>
        <taxon>Pseudomonadati</taxon>
        <taxon>Pseudomonadota</taxon>
        <taxon>Betaproteobacteria</taxon>
        <taxon>Burkholderiales</taxon>
        <taxon>Comamonadaceae</taxon>
        <taxon>Rhodoferax</taxon>
    </lineage>
</organism>
<keyword evidence="2" id="KW-1185">Reference proteome</keyword>